<feature type="compositionally biased region" description="Low complexity" evidence="1">
    <location>
        <begin position="52"/>
        <end position="61"/>
    </location>
</feature>
<dbReference type="InterPro" id="IPR000008">
    <property type="entry name" value="C2_dom"/>
</dbReference>
<feature type="domain" description="MHD2" evidence="4">
    <location>
        <begin position="1155"/>
        <end position="1277"/>
    </location>
</feature>
<evidence type="ECO:0000256" key="1">
    <source>
        <dbReference type="SAM" id="MobiDB-lite"/>
    </source>
</evidence>
<dbReference type="Proteomes" id="UP000245942">
    <property type="component" value="Unassembled WGS sequence"/>
</dbReference>
<feature type="compositionally biased region" description="Low complexity" evidence="1">
    <location>
        <begin position="239"/>
        <end position="263"/>
    </location>
</feature>
<dbReference type="InterPro" id="IPR035892">
    <property type="entry name" value="C2_domain_sf"/>
</dbReference>
<dbReference type="PANTHER" id="PTHR47263:SF1">
    <property type="entry name" value="C2 DOMAIN PROTEIN (AFU_ORTHOLOGUE AFUA_7G02350)"/>
    <property type="match status" value="1"/>
</dbReference>
<evidence type="ECO:0000259" key="2">
    <source>
        <dbReference type="PROSITE" id="PS50004"/>
    </source>
</evidence>
<proteinExistence type="predicted"/>
<feature type="compositionally biased region" description="Low complexity" evidence="1">
    <location>
        <begin position="68"/>
        <end position="81"/>
    </location>
</feature>
<dbReference type="PROSITE" id="PS50004">
    <property type="entry name" value="C2"/>
    <property type="match status" value="1"/>
</dbReference>
<protein>
    <submittedName>
        <fullName evidence="5">Uncharacterized protein</fullName>
    </submittedName>
</protein>
<dbReference type="SUPFAM" id="SSF49562">
    <property type="entry name" value="C2 domain (Calcium/lipid-binding domain, CaLB)"/>
    <property type="match status" value="1"/>
</dbReference>
<evidence type="ECO:0000259" key="3">
    <source>
        <dbReference type="PROSITE" id="PS51258"/>
    </source>
</evidence>
<name>A0A316U6V4_9BASI</name>
<dbReference type="Gene3D" id="1.10.357.50">
    <property type="match status" value="1"/>
</dbReference>
<dbReference type="InterPro" id="IPR052811">
    <property type="entry name" value="Glucose_resp_signaling"/>
</dbReference>
<keyword evidence="6" id="KW-1185">Reference proteome</keyword>
<evidence type="ECO:0000313" key="5">
    <source>
        <dbReference type="EMBL" id="PWN20969.1"/>
    </source>
</evidence>
<feature type="compositionally biased region" description="Polar residues" evidence="1">
    <location>
        <begin position="264"/>
        <end position="276"/>
    </location>
</feature>
<feature type="compositionally biased region" description="Gly residues" evidence="1">
    <location>
        <begin position="1449"/>
        <end position="1460"/>
    </location>
</feature>
<dbReference type="InterPro" id="IPR014770">
    <property type="entry name" value="Munc13_1"/>
</dbReference>
<gene>
    <name evidence="5" type="ORF">BCV69DRAFT_312248</name>
</gene>
<feature type="region of interest" description="Disordered" evidence="1">
    <location>
        <begin position="232"/>
        <end position="280"/>
    </location>
</feature>
<dbReference type="EMBL" id="KZ819326">
    <property type="protein sequence ID" value="PWN20969.1"/>
    <property type="molecule type" value="Genomic_DNA"/>
</dbReference>
<dbReference type="InterPro" id="IPR014772">
    <property type="entry name" value="Munc13_dom-2"/>
</dbReference>
<feature type="compositionally biased region" description="Polar residues" evidence="1">
    <location>
        <begin position="1437"/>
        <end position="1448"/>
    </location>
</feature>
<evidence type="ECO:0000313" key="6">
    <source>
        <dbReference type="Proteomes" id="UP000245942"/>
    </source>
</evidence>
<feature type="domain" description="C2" evidence="2">
    <location>
        <begin position="912"/>
        <end position="1037"/>
    </location>
</feature>
<organism evidence="5 6">
    <name type="scientific">Pseudomicrostroma glucosiphilum</name>
    <dbReference type="NCBI Taxonomy" id="1684307"/>
    <lineage>
        <taxon>Eukaryota</taxon>
        <taxon>Fungi</taxon>
        <taxon>Dikarya</taxon>
        <taxon>Basidiomycota</taxon>
        <taxon>Ustilaginomycotina</taxon>
        <taxon>Exobasidiomycetes</taxon>
        <taxon>Microstromatales</taxon>
        <taxon>Microstromatales incertae sedis</taxon>
        <taxon>Pseudomicrostroma</taxon>
    </lineage>
</organism>
<dbReference type="OrthoDB" id="2015333at2759"/>
<accession>A0A316U6V4</accession>
<dbReference type="Pfam" id="PF06292">
    <property type="entry name" value="MUN"/>
    <property type="match status" value="1"/>
</dbReference>
<sequence length="1460" mass="162637">MTTRSTRSTRSGRERISDGDVYVFLLQVAVLSWSSHQRQLEASRPPISRGESSASASLSSKKAGDYGGSSSNTSGASSSKSDWMSLGGLMDVVGASSRGGEVKFPEKLIKRLNDRLEKIIKGQDTIYKDISLRSTIARFYGTFKEDSFQRQLKTNRKIEPLILIFVTKAQEALKKGVPSQKALSDEELKAELNKQVGQFVKIIRESLDTVHGVSKELRERLDSYQSTLVPRPTSLSVPAGSASTSASMAAGSTSASSSSTGTTLVNGSRRGSSASTALPLPDPIRDSEMIRSVGELFAVDSEQLLKDVEFMKATCTEQAAMIDLKHCVKNINLKASWPGRREDFETEQAYQHWRTQELQNLSEVMMQMCQSNPVLLKTTSRSSTISTSADAGGATRKRTIDSAGVGSAGTAPVEVSAAVEAGEGAPDADTLSQAVDEEETFEGFTYVPPDPKAFYRRALELSIDFDLEQIKQQPEEEEVSLSILSRQHVELLNECALRWRLGPSYRTVVNLDVMKEKFDRGEVPLDCISEALTTTQSVVQEINVDLWMKSDYVLLVRIFSSLFDSFLRSIYEAFQDLHNVDPEDIQPYVVMAEELHASQLVRTNQDSNGTIVEMDRHTEELKDGIRIMAIHEYTAKTTELFSQAVDNEVVPLIQLIDWLQKGAKRLDKRYPDPIFGSIDPVRHLLEKQVPLFLDDLQSMKQQVLQHALREREPLAFEDIYTLYNRVKELLKMYLAFAPDGDVSFSVGDWFEPHIKHWLVNTDRKTGEWVNNAIASDQFVPLDVEGAVHSSSIDDLFGALGQPLEFIQSLKWPDEYQSARFLTDLSKTISKSIEMYCHRVEELFMDEMFPRTAEGQDTSQKQSAWMVKAKQTLQGTQKVEPFHFQETSCVKLNNIEAARLLLDKLYTKVEADKQAQIIREAGMDAADKQPSERFIFTIKVVLGENLQPIRDVSGKARIDSFVTLSDERGNKIAKTRTIYETPDPRWDEAFDVTVNKPMWLAATVWDRKLVGDHNLCGRAFLRLDPRFFGDFLNHELWLDLDPQGKLLMRVSMEGEKDDILFYFGRAFRSLKRAESDMVRTIVDKMSIFIRQCLSRSVLKSLVKTSGINIDKALGNVKALYAQALASTSSSPSVIPPVESEAPKKQRPAVLTDEEIEGAIAPLLDYLHECLGTLKSSLSDSQAELVMTKVWKEVLTTIDSILLPPLSDAPSDLSQLSGKEVEVVFKWLSFLRNYFNAYDEETQTAHGVPLEVLQGPKYREIVAYTLHHDSSTDALMEACVREMQLRLRRAPTKKTKNKSVLEQRSLGTIKKRKQDKKVDHEEQDNLELILRLLRMRPHTGDFLQQQFATLTALQQGPNAQPPPLPRGGGAGQRASRLFATPLSGPSGEGGLSRPMAPARAASHDVTSGNTVGGGVELSDPGAEVRPAAASGRGHFSRPSMLSRSRVSSGGSTYGGGPRPFRG</sequence>
<dbReference type="STRING" id="1684307.A0A316U6V4"/>
<feature type="domain" description="MHD1" evidence="3">
    <location>
        <begin position="720"/>
        <end position="839"/>
    </location>
</feature>
<dbReference type="PROSITE" id="PS51259">
    <property type="entry name" value="MHD2"/>
    <property type="match status" value="1"/>
</dbReference>
<feature type="region of interest" description="Disordered" evidence="1">
    <location>
        <begin position="1376"/>
        <end position="1460"/>
    </location>
</feature>
<dbReference type="CDD" id="cd04043">
    <property type="entry name" value="C2_Munc13_fungal"/>
    <property type="match status" value="1"/>
</dbReference>
<dbReference type="PANTHER" id="PTHR47263">
    <property type="entry name" value="ADENYLATE CYCLASE ACTIVATION PROTEIN GIT1"/>
    <property type="match status" value="1"/>
</dbReference>
<feature type="region of interest" description="Disordered" evidence="1">
    <location>
        <begin position="41"/>
        <end position="81"/>
    </location>
</feature>
<dbReference type="Gene3D" id="2.60.40.150">
    <property type="entry name" value="C2 domain"/>
    <property type="match status" value="1"/>
</dbReference>
<evidence type="ECO:0000259" key="4">
    <source>
        <dbReference type="PROSITE" id="PS51259"/>
    </source>
</evidence>
<dbReference type="SMART" id="SM00239">
    <property type="entry name" value="C2"/>
    <property type="match status" value="1"/>
</dbReference>
<dbReference type="Gene3D" id="1.20.58.1100">
    <property type="match status" value="1"/>
</dbReference>
<dbReference type="GeneID" id="37016645"/>
<dbReference type="InterPro" id="IPR010439">
    <property type="entry name" value="MUN_dom"/>
</dbReference>
<dbReference type="RefSeq" id="XP_025348129.1">
    <property type="nucleotide sequence ID" value="XM_025494911.1"/>
</dbReference>
<dbReference type="PROSITE" id="PS51258">
    <property type="entry name" value="MHD1"/>
    <property type="match status" value="1"/>
</dbReference>
<reference evidence="5 6" key="1">
    <citation type="journal article" date="2018" name="Mol. Biol. Evol.">
        <title>Broad Genomic Sampling Reveals a Smut Pathogenic Ancestry of the Fungal Clade Ustilaginomycotina.</title>
        <authorList>
            <person name="Kijpornyongpan T."/>
            <person name="Mondo S.J."/>
            <person name="Barry K."/>
            <person name="Sandor L."/>
            <person name="Lee J."/>
            <person name="Lipzen A."/>
            <person name="Pangilinan J."/>
            <person name="LaButti K."/>
            <person name="Hainaut M."/>
            <person name="Henrissat B."/>
            <person name="Grigoriev I.V."/>
            <person name="Spatafora J.W."/>
            <person name="Aime M.C."/>
        </authorList>
    </citation>
    <scope>NUCLEOTIDE SEQUENCE [LARGE SCALE GENOMIC DNA]</scope>
    <source>
        <strain evidence="5 6">MCA 4718</strain>
    </source>
</reference>
<dbReference type="Pfam" id="PF00168">
    <property type="entry name" value="C2"/>
    <property type="match status" value="1"/>
</dbReference>